<dbReference type="SUPFAM" id="SSF53474">
    <property type="entry name" value="alpha/beta-Hydrolases"/>
    <property type="match status" value="1"/>
</dbReference>
<evidence type="ECO:0000313" key="3">
    <source>
        <dbReference type="Proteomes" id="UP000006867"/>
    </source>
</evidence>
<keyword evidence="2" id="KW-0378">Hydrolase</keyword>
<sequence>MKRRVETITVEGLTLEYSIAGKGAPLLLMHGGHANCYEEFGYTALIEHGYSIITPSRPGYGQTSKEIGKSLAQACRFYVKLLDHLHIESVHVLAISAGGPSGIRLASQYPERVNSLILQSAVTKEWLTPQDTEYKVGRVFFRPPIEKWVWKLVSSLNNAFPRMMFAAMSPQFSTLSFQQIKPMMAEEDVEAFRKMNSRQRSGEGFLIDLSQTGSVSSKDLQAISCPALIMHSLNDGLVQQSHANHAKEHIPDAVLCLLHSWGHLIWLGIAAAETDSMVLDFLESQTG</sequence>
<dbReference type="PANTHER" id="PTHR43433">
    <property type="entry name" value="HYDROLASE, ALPHA/BETA FOLD FAMILY PROTEIN"/>
    <property type="match status" value="1"/>
</dbReference>
<organism evidence="2 3">
    <name type="scientific">Bacillus atrophaeus (strain 1942)</name>
    <dbReference type="NCBI Taxonomy" id="720555"/>
    <lineage>
        <taxon>Bacteria</taxon>
        <taxon>Bacillati</taxon>
        <taxon>Bacillota</taxon>
        <taxon>Bacilli</taxon>
        <taxon>Bacillales</taxon>
        <taxon>Bacillaceae</taxon>
        <taxon>Bacillus</taxon>
    </lineage>
</organism>
<protein>
    <submittedName>
        <fullName evidence="2">Aromatic hydrocarbon hydrolase</fullName>
    </submittedName>
</protein>
<dbReference type="InterPro" id="IPR029058">
    <property type="entry name" value="AB_hydrolase_fold"/>
</dbReference>
<evidence type="ECO:0000259" key="1">
    <source>
        <dbReference type="Pfam" id="PF00561"/>
    </source>
</evidence>
<dbReference type="EMBL" id="CP002207">
    <property type="protein sequence ID" value="ADP34973.1"/>
    <property type="molecule type" value="Genomic_DNA"/>
</dbReference>
<proteinExistence type="predicted"/>
<name>A0ABN3ZJ63_BACA1</name>
<dbReference type="Gene3D" id="3.40.50.1820">
    <property type="entry name" value="alpha/beta hydrolase"/>
    <property type="match status" value="1"/>
</dbReference>
<dbReference type="PANTHER" id="PTHR43433:SF5">
    <property type="entry name" value="AB HYDROLASE-1 DOMAIN-CONTAINING PROTEIN"/>
    <property type="match status" value="1"/>
</dbReference>
<reference evidence="2 3" key="1">
    <citation type="journal article" date="2011" name="Front. Microbiol.">
        <title>Genomic signatures of strain selection and enhancement in Bacillus atrophaeus var. globigii, a historical biowarfare simulant.</title>
        <authorList>
            <person name="Gibbons H.S."/>
            <person name="Broomall S.M."/>
            <person name="McNew L.A."/>
            <person name="Daligault H."/>
            <person name="Chapman C."/>
            <person name="Bruce D."/>
            <person name="Karavis M."/>
            <person name="Krepps M."/>
            <person name="McGregor P.A."/>
            <person name="Hong C."/>
            <person name="Park K.H."/>
            <person name="Akmal A."/>
            <person name="Feldman A."/>
            <person name="Lin J.S."/>
            <person name="Chang W.E."/>
            <person name="Higgs B.W."/>
            <person name="Demirev P."/>
            <person name="Lindquist J."/>
            <person name="Liem A."/>
            <person name="Fochler E."/>
            <person name="Read T.D."/>
            <person name="Tapia R."/>
            <person name="Johnson S."/>
            <person name="Bishop-Lilly K.A."/>
            <person name="Detter C."/>
            <person name="Han C."/>
            <person name="Sozhamannan S."/>
            <person name="Rosenzweig C.N."/>
            <person name="Skowronski E.W."/>
        </authorList>
    </citation>
    <scope>NUCLEOTIDE SEQUENCE [LARGE SCALE GENOMIC DNA]</scope>
    <source>
        <strain evidence="2 3">1942</strain>
    </source>
</reference>
<dbReference type="Pfam" id="PF00561">
    <property type="entry name" value="Abhydrolase_1"/>
    <property type="match status" value="1"/>
</dbReference>
<dbReference type="RefSeq" id="WP_003328054.1">
    <property type="nucleotide sequence ID" value="NC_014639.1"/>
</dbReference>
<dbReference type="InterPro" id="IPR050471">
    <property type="entry name" value="AB_hydrolase"/>
</dbReference>
<gene>
    <name evidence="2" type="ordered locus">BATR1942_20290</name>
</gene>
<dbReference type="GO" id="GO:0016787">
    <property type="term" value="F:hydrolase activity"/>
    <property type="evidence" value="ECO:0007669"/>
    <property type="project" value="UniProtKB-KW"/>
</dbReference>
<accession>A0ABN3ZJ63</accession>
<keyword evidence="3" id="KW-1185">Reference proteome</keyword>
<dbReference type="PRINTS" id="PR00111">
    <property type="entry name" value="ABHYDROLASE"/>
</dbReference>
<dbReference type="InterPro" id="IPR000073">
    <property type="entry name" value="AB_hydrolase_1"/>
</dbReference>
<dbReference type="Proteomes" id="UP000006867">
    <property type="component" value="Chromosome"/>
</dbReference>
<evidence type="ECO:0000313" key="2">
    <source>
        <dbReference type="EMBL" id="ADP34973.1"/>
    </source>
</evidence>
<feature type="domain" description="AB hydrolase-1" evidence="1">
    <location>
        <begin position="25"/>
        <end position="265"/>
    </location>
</feature>